<organism evidence="1 2">
    <name type="scientific">Malaciobacter pacificus</name>
    <dbReference type="NCBI Taxonomy" id="1080223"/>
    <lineage>
        <taxon>Bacteria</taxon>
        <taxon>Pseudomonadati</taxon>
        <taxon>Campylobacterota</taxon>
        <taxon>Epsilonproteobacteria</taxon>
        <taxon>Campylobacterales</taxon>
        <taxon>Arcobacteraceae</taxon>
        <taxon>Malaciobacter</taxon>
    </lineage>
</organism>
<protein>
    <submittedName>
        <fullName evidence="1">Lipooligosaccharide transport system, periplasmic component LptC</fullName>
    </submittedName>
</protein>
<sequence>MDIKLFISALLGVSTFAYFLPVENLKKSNEDKDIPLVIFEKPLMYSLTQDGVSRVIQSSQAVRYNTRDELFDANILVKNELENKQFQVEKFNADIIIKKDSLYTLIDNVKYERDNFAKLKTNQMFYDEKKDIVYNNKSFEGNYYNSKLKGTDLYLDLNNKTFSAKQTHFEIDMKKK</sequence>
<evidence type="ECO:0000313" key="2">
    <source>
        <dbReference type="Proteomes" id="UP000322726"/>
    </source>
</evidence>
<dbReference type="InterPro" id="IPR010664">
    <property type="entry name" value="LipoPS_assembly_LptC-rel"/>
</dbReference>
<evidence type="ECO:0000313" key="1">
    <source>
        <dbReference type="EMBL" id="QEP34367.1"/>
    </source>
</evidence>
<dbReference type="KEGG" id="apai:APAC_1248"/>
<dbReference type="AlphaFoldDB" id="A0A5C2H5Y8"/>
<proteinExistence type="predicted"/>
<name>A0A5C2H5Y8_9BACT</name>
<dbReference type="Proteomes" id="UP000322726">
    <property type="component" value="Chromosome"/>
</dbReference>
<reference evidence="1 2" key="2">
    <citation type="submission" date="2019-09" db="EMBL/GenBank/DDBJ databases">
        <title>Complete genome sequencing of four Arcobacter species reveals a diverse suite of mobile elements.</title>
        <authorList>
            <person name="Miller W.G."/>
            <person name="Yee E."/>
            <person name="Bono J.L."/>
        </authorList>
    </citation>
    <scope>NUCLEOTIDE SEQUENCE [LARGE SCALE GENOMIC DNA]</scope>
    <source>
        <strain evidence="1 2">LMG 26638</strain>
    </source>
</reference>
<reference evidence="1 2" key="3">
    <citation type="submission" date="2019-09" db="EMBL/GenBank/DDBJ databases">
        <title>Taxonomic note: a critical rebuttal of the proposed division of the genus Arcobacter into six genera, emended descriptions of Arcobacter anaerophilus and the genus Arcobacter, and an assessment of genus-level boundaries for Epsilonproteobacteria using in silico genomic comparator tools.</title>
        <authorList>
            <person name="On S.L.W."/>
            <person name="Miller W.G."/>
            <person name="Biggs P."/>
            <person name="Cornelius A."/>
            <person name="Vandamme P."/>
        </authorList>
    </citation>
    <scope>NUCLEOTIDE SEQUENCE [LARGE SCALE GENOMIC DNA]</scope>
    <source>
        <strain evidence="1 2">LMG 26638</strain>
    </source>
</reference>
<gene>
    <name evidence="1" type="primary">lptC</name>
    <name evidence="1" type="ORF">APAC_1248</name>
</gene>
<accession>A0A5C2H5Y8</accession>
<reference evidence="2" key="1">
    <citation type="submission" date="2019-09" db="EMBL/GenBank/DDBJ databases">
        <title>Complete genome sequencing of four Arcobacter species reveals a diverse suite of mobile elements.</title>
        <authorList>
            <person name="On S.L.W."/>
            <person name="Miller W.G."/>
            <person name="Biggs P."/>
            <person name="Cornelius A."/>
            <person name="Vandamme P."/>
        </authorList>
    </citation>
    <scope>NUCLEOTIDE SEQUENCE [LARGE SCALE GENOMIC DNA]</scope>
    <source>
        <strain evidence="2">LMG 26638</strain>
    </source>
</reference>
<dbReference type="Pfam" id="PF06835">
    <property type="entry name" value="LptC"/>
    <property type="match status" value="1"/>
</dbReference>
<dbReference type="OrthoDB" id="5348970at2"/>
<dbReference type="RefSeq" id="WP_130233306.1">
    <property type="nucleotide sequence ID" value="NZ_BMEF01000008.1"/>
</dbReference>
<keyword evidence="2" id="KW-1185">Reference proteome</keyword>
<dbReference type="EMBL" id="CP035928">
    <property type="protein sequence ID" value="QEP34367.1"/>
    <property type="molecule type" value="Genomic_DNA"/>
</dbReference>